<comment type="caution">
    <text evidence="10">The sequence shown here is derived from an EMBL/GenBank/DDBJ whole genome shotgun (WGS) entry which is preliminary data.</text>
</comment>
<dbReference type="InterPro" id="IPR025857">
    <property type="entry name" value="MacB_PCD"/>
</dbReference>
<evidence type="ECO:0000256" key="1">
    <source>
        <dbReference type="ARBA" id="ARBA00004651"/>
    </source>
</evidence>
<feature type="transmembrane region" description="Helical" evidence="7">
    <location>
        <begin position="26"/>
        <end position="47"/>
    </location>
</feature>
<gene>
    <name evidence="10" type="ORF">BE17_52020</name>
</gene>
<keyword evidence="3 7" id="KW-0812">Transmembrane</keyword>
<evidence type="ECO:0000313" key="10">
    <source>
        <dbReference type="EMBL" id="KYF71870.1"/>
    </source>
</evidence>
<comment type="subcellular location">
    <subcellularLocation>
        <location evidence="1">Cell membrane</location>
        <topology evidence="1">Multi-pass membrane protein</topology>
    </subcellularLocation>
</comment>
<evidence type="ECO:0000256" key="6">
    <source>
        <dbReference type="ARBA" id="ARBA00038076"/>
    </source>
</evidence>
<evidence type="ECO:0000256" key="2">
    <source>
        <dbReference type="ARBA" id="ARBA00022475"/>
    </source>
</evidence>
<name>A0A150QV77_SORCE</name>
<dbReference type="AlphaFoldDB" id="A0A150QV77"/>
<feature type="transmembrane region" description="Helical" evidence="7">
    <location>
        <begin position="374"/>
        <end position="393"/>
    </location>
</feature>
<proteinExistence type="inferred from homology"/>
<evidence type="ECO:0000256" key="5">
    <source>
        <dbReference type="ARBA" id="ARBA00023136"/>
    </source>
</evidence>
<sequence>MIATLTRILSAIVIALRAVRRNKLRAGLTILGITIGVAAVVTVTALASGARANVNAQISNLGSNSLIVFARSARASGVRSTTGTKLSELDAQALVRESTSIRIAAPFLRSSAQVIYEGQNASPTLVGTRLSYFEIRNWKVAQGEPWSPASENLSEKVAVIGAQTARDLFGSLDPIGRMVRVGRHAYRVVGVLEEKGASPFGQSQDDILLMPITTMRSHVVATRPGEVHAILLSSTSAETSERARQQAEAILRQRHRIGENDEDDFAVRSQAEFQAMQDAIFAALSALLVSIAAVSLVVGGIGVMNIMLVSVTERTREIGIRMAIGAREIDILLQFLIEALVLATLGGLVGSALGYGVILGFSSALGWPMKLEPVALGVALGVSTAIGLVFGFFPARRAARMDPVNALGRE</sequence>
<dbReference type="InterPro" id="IPR050250">
    <property type="entry name" value="Macrolide_Exporter_MacB"/>
</dbReference>
<evidence type="ECO:0008006" key="12">
    <source>
        <dbReference type="Google" id="ProtNLM"/>
    </source>
</evidence>
<evidence type="ECO:0000259" key="8">
    <source>
        <dbReference type="Pfam" id="PF02687"/>
    </source>
</evidence>
<evidence type="ECO:0000259" key="9">
    <source>
        <dbReference type="Pfam" id="PF12704"/>
    </source>
</evidence>
<keyword evidence="4 7" id="KW-1133">Transmembrane helix</keyword>
<feature type="transmembrane region" description="Helical" evidence="7">
    <location>
        <begin position="279"/>
        <end position="310"/>
    </location>
</feature>
<evidence type="ECO:0000256" key="3">
    <source>
        <dbReference type="ARBA" id="ARBA00022692"/>
    </source>
</evidence>
<evidence type="ECO:0000256" key="4">
    <source>
        <dbReference type="ARBA" id="ARBA00022989"/>
    </source>
</evidence>
<evidence type="ECO:0000313" key="11">
    <source>
        <dbReference type="Proteomes" id="UP000075635"/>
    </source>
</evidence>
<dbReference type="PANTHER" id="PTHR30572:SF4">
    <property type="entry name" value="ABC TRANSPORTER PERMEASE YTRF"/>
    <property type="match status" value="1"/>
</dbReference>
<reference evidence="10 11" key="1">
    <citation type="submission" date="2014-02" db="EMBL/GenBank/DDBJ databases">
        <title>The small core and large imbalanced accessory genome model reveals a collaborative survival strategy of Sorangium cellulosum strains in nature.</title>
        <authorList>
            <person name="Han K."/>
            <person name="Peng R."/>
            <person name="Blom J."/>
            <person name="Li Y.-Z."/>
        </authorList>
    </citation>
    <scope>NUCLEOTIDE SEQUENCE [LARGE SCALE GENOMIC DNA]</scope>
    <source>
        <strain evidence="10 11">So0011-07</strain>
    </source>
</reference>
<feature type="domain" description="ABC3 transporter permease C-terminal" evidence="8">
    <location>
        <begin position="290"/>
        <end position="403"/>
    </location>
</feature>
<organism evidence="10 11">
    <name type="scientific">Sorangium cellulosum</name>
    <name type="common">Polyangium cellulosum</name>
    <dbReference type="NCBI Taxonomy" id="56"/>
    <lineage>
        <taxon>Bacteria</taxon>
        <taxon>Pseudomonadati</taxon>
        <taxon>Myxococcota</taxon>
        <taxon>Polyangia</taxon>
        <taxon>Polyangiales</taxon>
        <taxon>Polyangiaceae</taxon>
        <taxon>Sorangium</taxon>
    </lineage>
</organism>
<comment type="similarity">
    <text evidence="6">Belongs to the ABC-4 integral membrane protein family.</text>
</comment>
<feature type="domain" description="MacB-like periplasmic core" evidence="9">
    <location>
        <begin position="27"/>
        <end position="249"/>
    </location>
</feature>
<dbReference type="Proteomes" id="UP000075635">
    <property type="component" value="Unassembled WGS sequence"/>
</dbReference>
<dbReference type="Pfam" id="PF12704">
    <property type="entry name" value="MacB_PCD"/>
    <property type="match status" value="1"/>
</dbReference>
<feature type="transmembrane region" description="Helical" evidence="7">
    <location>
        <begin position="331"/>
        <end position="354"/>
    </location>
</feature>
<evidence type="ECO:0000256" key="7">
    <source>
        <dbReference type="SAM" id="Phobius"/>
    </source>
</evidence>
<dbReference type="InterPro" id="IPR003838">
    <property type="entry name" value="ABC3_permease_C"/>
</dbReference>
<dbReference type="EMBL" id="JEMB01003493">
    <property type="protein sequence ID" value="KYF71870.1"/>
    <property type="molecule type" value="Genomic_DNA"/>
</dbReference>
<keyword evidence="2" id="KW-1003">Cell membrane</keyword>
<dbReference type="PANTHER" id="PTHR30572">
    <property type="entry name" value="MEMBRANE COMPONENT OF TRANSPORTER-RELATED"/>
    <property type="match status" value="1"/>
</dbReference>
<accession>A0A150QV77</accession>
<dbReference type="Pfam" id="PF02687">
    <property type="entry name" value="FtsX"/>
    <property type="match status" value="1"/>
</dbReference>
<keyword evidence="5 7" id="KW-0472">Membrane</keyword>
<dbReference type="GO" id="GO:0022857">
    <property type="term" value="F:transmembrane transporter activity"/>
    <property type="evidence" value="ECO:0007669"/>
    <property type="project" value="TreeGrafter"/>
</dbReference>
<protein>
    <recommendedName>
        <fullName evidence="12">Multidrug ABC transporter substrate-binding protein</fullName>
    </recommendedName>
</protein>
<dbReference type="GO" id="GO:0005886">
    <property type="term" value="C:plasma membrane"/>
    <property type="evidence" value="ECO:0007669"/>
    <property type="project" value="UniProtKB-SubCell"/>
</dbReference>